<dbReference type="KEGG" id="hyl:LPB072_21380"/>
<dbReference type="Proteomes" id="UP000185657">
    <property type="component" value="Unassembled WGS sequence"/>
</dbReference>
<dbReference type="Proteomes" id="UP000185680">
    <property type="component" value="Chromosome"/>
</dbReference>
<name>A0A167HL94_9BURK</name>
<dbReference type="EMBL" id="CP017476">
    <property type="protein sequence ID" value="AOW14987.1"/>
    <property type="molecule type" value="Genomic_DNA"/>
</dbReference>
<reference evidence="3 4" key="1">
    <citation type="submission" date="2016-02" db="EMBL/GenBank/DDBJ databases">
        <title>Draft genome sequence of Hydrogenophaga sp. LPB0072.</title>
        <authorList>
            <person name="Shin S.-K."/>
            <person name="Yi H."/>
        </authorList>
    </citation>
    <scope>NUCLEOTIDE SEQUENCE [LARGE SCALE GENOMIC DNA]</scope>
    <source>
        <strain evidence="3 4">LPB0072</strain>
    </source>
</reference>
<sequence length="59" mass="6455">MRTGVDGEKSKESSGLNKKNDRAIFTPNLANVQTFDGFSAEKSGRLVQMRPAKDTQVPT</sequence>
<proteinExistence type="predicted"/>
<reference evidence="2 5" key="2">
    <citation type="submission" date="2016-10" db="EMBL/GenBank/DDBJ databases">
        <title>Hydorgenophaga sp. LPB0072 isolated from gastropod.</title>
        <authorList>
            <person name="Kim E."/>
            <person name="Yi H."/>
        </authorList>
    </citation>
    <scope>NUCLEOTIDE SEQUENCE [LARGE SCALE GENOMIC DNA]</scope>
    <source>
        <strain evidence="2 5">LPB0072</strain>
    </source>
</reference>
<feature type="region of interest" description="Disordered" evidence="1">
    <location>
        <begin position="1"/>
        <end position="20"/>
    </location>
</feature>
<protein>
    <submittedName>
        <fullName evidence="2">Uncharacterized protein</fullName>
    </submittedName>
</protein>
<evidence type="ECO:0000313" key="2">
    <source>
        <dbReference type="EMBL" id="AOW14987.1"/>
    </source>
</evidence>
<evidence type="ECO:0000256" key="1">
    <source>
        <dbReference type="SAM" id="MobiDB-lite"/>
    </source>
</evidence>
<accession>A0A167HL94</accession>
<dbReference type="EMBL" id="LVWD01000017">
    <property type="protein sequence ID" value="OAD41389.1"/>
    <property type="molecule type" value="Genomic_DNA"/>
</dbReference>
<evidence type="ECO:0000313" key="3">
    <source>
        <dbReference type="EMBL" id="OAD41389.1"/>
    </source>
</evidence>
<keyword evidence="4" id="KW-1185">Reference proteome</keyword>
<organism evidence="2 5">
    <name type="scientific">Hydrogenophaga crassostreae</name>
    <dbReference type="NCBI Taxonomy" id="1763535"/>
    <lineage>
        <taxon>Bacteria</taxon>
        <taxon>Pseudomonadati</taxon>
        <taxon>Pseudomonadota</taxon>
        <taxon>Betaproteobacteria</taxon>
        <taxon>Burkholderiales</taxon>
        <taxon>Comamonadaceae</taxon>
        <taxon>Hydrogenophaga</taxon>
    </lineage>
</organism>
<evidence type="ECO:0000313" key="5">
    <source>
        <dbReference type="Proteomes" id="UP000185680"/>
    </source>
</evidence>
<gene>
    <name evidence="2" type="ORF">LPB072_21380</name>
    <name evidence="3" type="ORF">LPB72_13035</name>
</gene>
<evidence type="ECO:0000313" key="4">
    <source>
        <dbReference type="Proteomes" id="UP000185657"/>
    </source>
</evidence>
<dbReference type="STRING" id="1763535.LPB072_21380"/>
<dbReference type="AlphaFoldDB" id="A0A167HL94"/>